<dbReference type="SUPFAM" id="SSF81383">
    <property type="entry name" value="F-box domain"/>
    <property type="match status" value="1"/>
</dbReference>
<evidence type="ECO:0000256" key="19">
    <source>
        <dbReference type="SAM" id="MobiDB-lite"/>
    </source>
</evidence>
<evidence type="ECO:0000256" key="6">
    <source>
        <dbReference type="ARBA" id="ARBA00022614"/>
    </source>
</evidence>
<evidence type="ECO:0000259" key="23">
    <source>
        <dbReference type="Pfam" id="PF22250"/>
    </source>
</evidence>
<evidence type="ECO:0000259" key="21">
    <source>
        <dbReference type="Pfam" id="PF04389"/>
    </source>
</evidence>
<comment type="function">
    <text evidence="2">May be involved in vacuolar sorting and osmoregulation.</text>
</comment>
<comment type="subcellular location">
    <subcellularLocation>
        <location evidence="3">Vacuole membrane</location>
        <topology evidence="3">Multi-pass membrane protein</topology>
    </subcellularLocation>
</comment>
<keyword evidence="14 20" id="KW-1133">Transmembrane helix</keyword>
<evidence type="ECO:0000313" key="27">
    <source>
        <dbReference type="Proteomes" id="UP000243515"/>
    </source>
</evidence>
<keyword evidence="17" id="KW-0325">Glycoprotein</keyword>
<keyword evidence="6" id="KW-0433">Leucine-rich repeat</keyword>
<dbReference type="InterPro" id="IPR057207">
    <property type="entry name" value="FBXL15_LRR"/>
</dbReference>
<evidence type="ECO:0000256" key="13">
    <source>
        <dbReference type="ARBA" id="ARBA00022833"/>
    </source>
</evidence>
<dbReference type="SUPFAM" id="SSF53187">
    <property type="entry name" value="Zn-dependent exopeptidases"/>
    <property type="match status" value="1"/>
</dbReference>
<dbReference type="Pfam" id="PF22250">
    <property type="entry name" value="PFF1_C"/>
    <property type="match status" value="1"/>
</dbReference>
<feature type="transmembrane region" description="Helical" evidence="20">
    <location>
        <begin position="987"/>
        <end position="1009"/>
    </location>
</feature>
<evidence type="ECO:0000256" key="15">
    <source>
        <dbReference type="ARBA" id="ARBA00023049"/>
    </source>
</evidence>
<dbReference type="InterPro" id="IPR007484">
    <property type="entry name" value="Peptidase_M28"/>
</dbReference>
<keyword evidence="12 18" id="KW-0378">Hydrolase</keyword>
<evidence type="ECO:0000259" key="24">
    <source>
        <dbReference type="Pfam" id="PF22251"/>
    </source>
</evidence>
<dbReference type="Gene3D" id="3.80.10.10">
    <property type="entry name" value="Ribonuclease Inhibitor"/>
    <property type="match status" value="3"/>
</dbReference>
<keyword evidence="13 18" id="KW-0862">Zinc</keyword>
<feature type="transmembrane region" description="Helical" evidence="20">
    <location>
        <begin position="1038"/>
        <end position="1060"/>
    </location>
</feature>
<evidence type="ECO:0000313" key="26">
    <source>
        <dbReference type="EMBL" id="OXV08024.1"/>
    </source>
</evidence>
<feature type="transmembrane region" description="Helical" evidence="20">
    <location>
        <begin position="1104"/>
        <end position="1125"/>
    </location>
</feature>
<evidence type="ECO:0000256" key="17">
    <source>
        <dbReference type="ARBA" id="ARBA00023180"/>
    </source>
</evidence>
<feature type="domain" description="Peptidase M28" evidence="21">
    <location>
        <begin position="762"/>
        <end position="938"/>
    </location>
</feature>
<evidence type="ECO:0000256" key="3">
    <source>
        <dbReference type="ARBA" id="ARBA00004128"/>
    </source>
</evidence>
<organism evidence="26 27">
    <name type="scientific">Elaphomyces granulatus</name>
    <dbReference type="NCBI Taxonomy" id="519963"/>
    <lineage>
        <taxon>Eukaryota</taxon>
        <taxon>Fungi</taxon>
        <taxon>Dikarya</taxon>
        <taxon>Ascomycota</taxon>
        <taxon>Pezizomycotina</taxon>
        <taxon>Eurotiomycetes</taxon>
        <taxon>Eurotiomycetidae</taxon>
        <taxon>Eurotiales</taxon>
        <taxon>Elaphomycetaceae</taxon>
        <taxon>Elaphomyces</taxon>
    </lineage>
</organism>
<sequence length="1555" mass="173213">MPRTRPAARFSSEAPSESSTSTSPERAADDDTDFFMAQANDSQSSVGVVTFRDLNVGNGQSAFVPPIGRLPPEILISIFSKLNSPSDMLNCMLVCQKWAANCVGILWHRPSCNRFENLKSVVDSVGKRDGLFPYSELVKRLNLSALTDKVSDGTVVPFTQCKRIERLTLTNCSKLTDKGVSDLLEGNRHLQAIDVSDLRSLTDHTLFSVARNCRRLQGLNITGCMKVTDDSLVTVSENCRQLKRLKLNSVIQVTDKSILSFAQNCPSILEIDLHDCKLVTSASVMSLLSTLRNLRELRLAHCVEIDDSAFLSLPQHLVFDSLRILDLTACENVKDDAAERIINAAPRLRNLVLAKCKFITDNTVSAICKLGKNLHYVHLGHCSNITDSAVIQLAKSCNRIRYIDLACCNHLTDISVQQLANLPKLRRIGLVKCQSITDRSILALARSRSHSPGISSLERVHLSYCINLTMEGIHALLNHCPRLTHLSLTGVTAFLREDLTAFCRDAPPEFTPQQRDVFCVFSGDGVGQLRDFLNRSAPPFHEETEATMYDDDEELDEDEGHVTGLMNATAINDDDEDGAGDRIIGVGLRITKTPPMASREGRRCNPLAFNRWPVTIIATILYISLLTPLIVIQHVLPAAPPTSPRGLDLDEAWRDLQYLTSGFHPFNSHRNDHVREWLLERVHRIIEGNASENIPGVLDEYRPEVFVFDDMQSNITFYSGTGHVSSGLSVYFEGTNIIVYIRGSEDDTENWWEVPDGEPSGKGGVLVNAHYDSVSTGYGATDDGIGVVTCLQLIKYFTTGGHSPRRGLVVLLNNGEEDFLNGAYAYSQHPISKFPHTFLNLEGAGAGGPATLFRSSDLEVTRFYQSAPYPLGSVLDDNGFKLGLIRSQTDFVVFEGKLGLRGLDVAFIKPRARYHTDQDDVRHASRESMWHMLSAAVATTEGLVSDTSDSFDGEPQDDGKVPSGRGTSSVWFDLFGRSFVVFRLHTLFGLSVALLVVGPLFLFIISVILSKLDKMYPFSISSSLEADEKVQLRGLRGLFRFPFLFGVPTAVTIGLAYLLTKINPLIAHSSEYAVWSMMASVWIFLAWFLSRVADFARPTALHRLYSLTWMSVLMWVLLVVATVYANRDGLAGGYFIFFYALGTFIATWISYLELFCLPSKADHVSQFRHGSRRPSSFGSRLLTPSADEIGSSAQSDEEPTESAPLLRSGQRTTFANYTMAEEETTLADEGYARDEEPGPNVHRHEQTWSSKMPKWTWVLQFIFIAPVVIIFVGHLAFLITASLHQTGQDGSPVLVVYLFIVISTALLFTPLLPFIHRFTYHLPTFMLLIFIGTLIYNLVAFPFSSSNRLKLFFLQEVDLDTGVNRVSLTGVTPFVNDAIKELPTAYGKDVTCELVVDRVKCSWDGLFPHVVATSLRSEEPAVKDWVSFNVSRVDDKSRARFEISGVNTRACRLSFDSPVSNFKVAGSAVDKRFPNTSREGFKEIRLWSRTWENRWTVDVEWWKGNLSGWAICLWNDENTPGVIPALDEIRQYSPEWVAVTKLSDGLVEGSRSFKI</sequence>
<feature type="domain" description="Vacuolar membrane protease transmembrane" evidence="24">
    <location>
        <begin position="1039"/>
        <end position="1321"/>
    </location>
</feature>
<dbReference type="InterPro" id="IPR053976">
    <property type="entry name" value="PFF1_TM"/>
</dbReference>
<feature type="compositionally biased region" description="Low complexity" evidence="19">
    <location>
        <begin position="1"/>
        <end position="25"/>
    </location>
</feature>
<comment type="caution">
    <text evidence="26">The sequence shown here is derived from an EMBL/GenBank/DDBJ whole genome shotgun (WGS) entry which is preliminary data.</text>
</comment>
<evidence type="ECO:0000256" key="12">
    <source>
        <dbReference type="ARBA" id="ARBA00022801"/>
    </source>
</evidence>
<keyword evidence="16 20" id="KW-0472">Membrane</keyword>
<dbReference type="SUPFAM" id="SSF52047">
    <property type="entry name" value="RNI-like"/>
    <property type="match status" value="1"/>
</dbReference>
<dbReference type="FunFam" id="3.40.630.10:FF:000057">
    <property type="entry name" value="Vacuolar membrane protease"/>
    <property type="match status" value="1"/>
</dbReference>
<evidence type="ECO:0000259" key="25">
    <source>
        <dbReference type="Pfam" id="PF25372"/>
    </source>
</evidence>
<comment type="similarity">
    <text evidence="4 18">Belongs to the peptidase M28 family.</text>
</comment>
<gene>
    <name evidence="26" type="ORF">Egran_04211</name>
</gene>
<protein>
    <recommendedName>
        <fullName evidence="18">Peptide hydrolase</fullName>
        <ecNumber evidence="18">3.4.-.-</ecNumber>
    </recommendedName>
</protein>
<feature type="domain" description="F-box" evidence="22">
    <location>
        <begin position="67"/>
        <end position="112"/>
    </location>
</feature>
<evidence type="ECO:0000256" key="20">
    <source>
        <dbReference type="SAM" id="Phobius"/>
    </source>
</evidence>
<dbReference type="InterPro" id="IPR045175">
    <property type="entry name" value="M28_fam"/>
</dbReference>
<dbReference type="InterPro" id="IPR032675">
    <property type="entry name" value="LRR_dom_sf"/>
</dbReference>
<feature type="domain" description="F-box/LRR-repeat protein 15-like leucin rich repeat" evidence="25">
    <location>
        <begin position="196"/>
        <end position="421"/>
    </location>
</feature>
<dbReference type="EC" id="3.4.-.-" evidence="18"/>
<evidence type="ECO:0000256" key="8">
    <source>
        <dbReference type="ARBA" id="ARBA00022692"/>
    </source>
</evidence>
<dbReference type="PANTHER" id="PTHR12147:SF58">
    <property type="entry name" value="VACUOLAR MEMBRANE PROTEASE"/>
    <property type="match status" value="1"/>
</dbReference>
<dbReference type="OrthoDB" id="10257471at2759"/>
<accession>A0A232LVB8</accession>
<dbReference type="GO" id="GO:0005774">
    <property type="term" value="C:vacuolar membrane"/>
    <property type="evidence" value="ECO:0007669"/>
    <property type="project" value="UniProtKB-SubCell"/>
</dbReference>
<dbReference type="FunFam" id="3.80.10.10:FF:000251">
    <property type="entry name" value="Ubiquitin ligase complex F-box protein GRR1"/>
    <property type="match status" value="1"/>
</dbReference>
<comment type="cofactor">
    <cofactor evidence="1">
        <name>Zn(2+)</name>
        <dbReference type="ChEBI" id="CHEBI:29105"/>
    </cofactor>
</comment>
<dbReference type="InterPro" id="IPR001810">
    <property type="entry name" value="F-box_dom"/>
</dbReference>
<dbReference type="Pfam" id="PF22251">
    <property type="entry name" value="PFF1_TM"/>
    <property type="match status" value="1"/>
</dbReference>
<evidence type="ECO:0000256" key="4">
    <source>
        <dbReference type="ARBA" id="ARBA00010918"/>
    </source>
</evidence>
<evidence type="ECO:0000256" key="7">
    <source>
        <dbReference type="ARBA" id="ARBA00022670"/>
    </source>
</evidence>
<feature type="transmembrane region" description="Helical" evidence="20">
    <location>
        <begin position="1131"/>
        <end position="1151"/>
    </location>
</feature>
<dbReference type="GO" id="GO:0006508">
    <property type="term" value="P:proteolysis"/>
    <property type="evidence" value="ECO:0007669"/>
    <property type="project" value="UniProtKB-KW"/>
</dbReference>
<keyword evidence="15" id="KW-0482">Metalloprotease</keyword>
<dbReference type="FunFam" id="3.80.10.10:FF:000381">
    <property type="entry name" value="Ubiquitin ligase complex F-box protein GRR1"/>
    <property type="match status" value="1"/>
</dbReference>
<feature type="transmembrane region" description="Helical" evidence="20">
    <location>
        <begin position="1322"/>
        <end position="1343"/>
    </location>
</feature>
<dbReference type="Gene3D" id="3.40.630.10">
    <property type="entry name" value="Zn peptidases"/>
    <property type="match status" value="1"/>
</dbReference>
<dbReference type="InterPro" id="IPR006553">
    <property type="entry name" value="Leu-rich_rpt_Cys-con_subtyp"/>
</dbReference>
<evidence type="ECO:0000256" key="5">
    <source>
        <dbReference type="ARBA" id="ARBA00022554"/>
    </source>
</evidence>
<feature type="transmembrane region" description="Helical" evidence="20">
    <location>
        <begin position="1294"/>
        <end position="1315"/>
    </location>
</feature>
<dbReference type="GO" id="GO:0008235">
    <property type="term" value="F:metalloexopeptidase activity"/>
    <property type="evidence" value="ECO:0007669"/>
    <property type="project" value="InterPro"/>
</dbReference>
<dbReference type="CDD" id="cd03875">
    <property type="entry name" value="M28_Fxna_like"/>
    <property type="match status" value="1"/>
</dbReference>
<dbReference type="PANTHER" id="PTHR12147">
    <property type="entry name" value="METALLOPEPTIDASE M28 FAMILY MEMBER"/>
    <property type="match status" value="1"/>
</dbReference>
<feature type="domain" description="Vacuolar membrane protease C-terminal" evidence="23">
    <location>
        <begin position="1349"/>
        <end position="1548"/>
    </location>
</feature>
<dbReference type="Pfam" id="PF04389">
    <property type="entry name" value="Peptidase_M28"/>
    <property type="match status" value="1"/>
</dbReference>
<feature type="region of interest" description="Disordered" evidence="19">
    <location>
        <begin position="1"/>
        <end position="30"/>
    </location>
</feature>
<keyword evidence="11" id="KW-0833">Ubl conjugation pathway</keyword>
<evidence type="ECO:0000256" key="1">
    <source>
        <dbReference type="ARBA" id="ARBA00001947"/>
    </source>
</evidence>
<dbReference type="SMART" id="SM00367">
    <property type="entry name" value="LRR_CC"/>
    <property type="match status" value="11"/>
</dbReference>
<evidence type="ECO:0000256" key="14">
    <source>
        <dbReference type="ARBA" id="ARBA00022989"/>
    </source>
</evidence>
<name>A0A232LVB8_9EURO</name>
<dbReference type="GO" id="GO:0046872">
    <property type="term" value="F:metal ion binding"/>
    <property type="evidence" value="ECO:0007669"/>
    <property type="project" value="UniProtKB-KW"/>
</dbReference>
<dbReference type="InterPro" id="IPR053975">
    <property type="entry name" value="PFF1_C"/>
</dbReference>
<dbReference type="Proteomes" id="UP000243515">
    <property type="component" value="Unassembled WGS sequence"/>
</dbReference>
<keyword evidence="7 18" id="KW-0645">Protease</keyword>
<feature type="transmembrane region" description="Helical" evidence="20">
    <location>
        <begin position="1257"/>
        <end position="1282"/>
    </location>
</feature>
<evidence type="ECO:0000256" key="2">
    <source>
        <dbReference type="ARBA" id="ARBA00003273"/>
    </source>
</evidence>
<dbReference type="InterPro" id="IPR036047">
    <property type="entry name" value="F-box-like_dom_sf"/>
</dbReference>
<keyword evidence="9 18" id="KW-0479">Metal-binding</keyword>
<keyword evidence="10" id="KW-0677">Repeat</keyword>
<keyword evidence="5" id="KW-0926">Vacuole</keyword>
<dbReference type="InterPro" id="IPR048024">
    <property type="entry name" value="Fxna-like_M28_dom"/>
</dbReference>
<reference evidence="26 27" key="1">
    <citation type="journal article" date="2015" name="Environ. Microbiol.">
        <title>Metagenome sequence of Elaphomyces granulatus from sporocarp tissue reveals Ascomycota ectomycorrhizal fingerprints of genome expansion and a Proteobacteria-rich microbiome.</title>
        <authorList>
            <person name="Quandt C.A."/>
            <person name="Kohler A."/>
            <person name="Hesse C.N."/>
            <person name="Sharpton T.J."/>
            <person name="Martin F."/>
            <person name="Spatafora J.W."/>
        </authorList>
    </citation>
    <scope>NUCLEOTIDE SEQUENCE [LARGE SCALE GENOMIC DNA]</scope>
    <source>
        <strain evidence="26 27">OSC145934</strain>
    </source>
</reference>
<evidence type="ECO:0000259" key="22">
    <source>
        <dbReference type="Pfam" id="PF12937"/>
    </source>
</evidence>
<evidence type="ECO:0000256" key="16">
    <source>
        <dbReference type="ARBA" id="ARBA00023136"/>
    </source>
</evidence>
<dbReference type="EMBL" id="NPHW01004365">
    <property type="protein sequence ID" value="OXV08024.1"/>
    <property type="molecule type" value="Genomic_DNA"/>
</dbReference>
<proteinExistence type="inferred from homology"/>
<dbReference type="Pfam" id="PF25372">
    <property type="entry name" value="DUF7885"/>
    <property type="match status" value="1"/>
</dbReference>
<evidence type="ECO:0000256" key="10">
    <source>
        <dbReference type="ARBA" id="ARBA00022737"/>
    </source>
</evidence>
<keyword evidence="27" id="KW-1185">Reference proteome</keyword>
<dbReference type="GO" id="GO:0019005">
    <property type="term" value="C:SCF ubiquitin ligase complex"/>
    <property type="evidence" value="ECO:0007669"/>
    <property type="project" value="UniProtKB-ARBA"/>
</dbReference>
<evidence type="ECO:0000256" key="11">
    <source>
        <dbReference type="ARBA" id="ARBA00022786"/>
    </source>
</evidence>
<evidence type="ECO:0000256" key="9">
    <source>
        <dbReference type="ARBA" id="ARBA00022723"/>
    </source>
</evidence>
<keyword evidence="8 20" id="KW-0812">Transmembrane</keyword>
<feature type="transmembrane region" description="Helical" evidence="20">
    <location>
        <begin position="1072"/>
        <end position="1092"/>
    </location>
</feature>
<dbReference type="Pfam" id="PF12937">
    <property type="entry name" value="F-box-like"/>
    <property type="match status" value="1"/>
</dbReference>
<evidence type="ECO:0000256" key="18">
    <source>
        <dbReference type="RuleBase" id="RU361240"/>
    </source>
</evidence>